<keyword evidence="6" id="KW-1185">Reference proteome</keyword>
<dbReference type="InterPro" id="IPR036689">
    <property type="entry name" value="ESAT-6-like_sf"/>
</dbReference>
<gene>
    <name evidence="5" type="ORF">Cba03nite_57480</name>
</gene>
<name>A0A8J3JWK0_9ACTN</name>
<dbReference type="Pfam" id="PF25547">
    <property type="entry name" value="WXG100_2"/>
    <property type="match status" value="1"/>
</dbReference>
<protein>
    <recommendedName>
        <fullName evidence="4">Outer membrane channel protein CpnT-like N-terminal domain-containing protein</fullName>
    </recommendedName>
</protein>
<dbReference type="PANTHER" id="PTHR31250:SF27">
    <property type="entry name" value="IQ DOMAIN-CONTAINING PROTEIN IQM5"/>
    <property type="match status" value="1"/>
</dbReference>
<evidence type="ECO:0000259" key="4">
    <source>
        <dbReference type="Pfam" id="PF25547"/>
    </source>
</evidence>
<sequence>MTSTTANPLIAPRQDSTQWYTGLGLVEDVIDCKNAIESEGWVDDAIAGLTTSLDTLGLVVDPLGSLVAWGVSWLMEHVQPLSDALDWLAGDPDQIAAYAQTWKNVSVNASQAADALREAVWRDIADWTGPASESFRSHVAEQMQALGGIADGAGTLGNATEICGMLVGLVRELVRELIAEFVATLAARLPQWLAEVGFTLGLGTPVVIGQVAALVSKWVARIGKLITALLNSFRKLTPLLRRLDEVIALLGDLLRKAGRRDPLDPNGPRGPDVDGDGRTDALDTDADGDGVLDDLDGDGVPDIPPPMVRDNPWNGGDMDPHYRGEERPDGIWGPPGVDYLDAAEREAYRLTIRDGLVYDSQGRLFDTTSASSVHAGGGGRAIFVMDQNGNLYASTTQEVGRFHHSSFLSGQPTAGAGELEVVNGQVQMVTDHSGHYRPGRSQTQQVLDQLGEQGVTLDPNTQVDYWAPEGS</sequence>
<dbReference type="EMBL" id="BONF01000037">
    <property type="protein sequence ID" value="GIF84399.1"/>
    <property type="molecule type" value="Genomic_DNA"/>
</dbReference>
<organism evidence="5 6">
    <name type="scientific">Catellatospora bangladeshensis</name>
    <dbReference type="NCBI Taxonomy" id="310355"/>
    <lineage>
        <taxon>Bacteria</taxon>
        <taxon>Bacillati</taxon>
        <taxon>Actinomycetota</taxon>
        <taxon>Actinomycetes</taxon>
        <taxon>Micromonosporales</taxon>
        <taxon>Micromonosporaceae</taxon>
        <taxon>Catellatospora</taxon>
    </lineage>
</organism>
<dbReference type="SUPFAM" id="SSF140453">
    <property type="entry name" value="EsxAB dimer-like"/>
    <property type="match status" value="1"/>
</dbReference>
<feature type="region of interest" description="Disordered" evidence="3">
    <location>
        <begin position="260"/>
        <end position="314"/>
    </location>
</feature>
<dbReference type="GO" id="GO:0005737">
    <property type="term" value="C:cytoplasm"/>
    <property type="evidence" value="ECO:0007669"/>
    <property type="project" value="UniProtKB-SubCell"/>
</dbReference>
<dbReference type="InterPro" id="IPR044159">
    <property type="entry name" value="IQM"/>
</dbReference>
<evidence type="ECO:0000313" key="6">
    <source>
        <dbReference type="Proteomes" id="UP000601223"/>
    </source>
</evidence>
<dbReference type="PANTHER" id="PTHR31250">
    <property type="entry name" value="IQ DOMAIN-CONTAINING PROTEIN IQM3"/>
    <property type="match status" value="1"/>
</dbReference>
<dbReference type="InterPro" id="IPR057746">
    <property type="entry name" value="CpnT-like_N"/>
</dbReference>
<dbReference type="RefSeq" id="WP_203752664.1">
    <property type="nucleotide sequence ID" value="NZ_BONF01000037.1"/>
</dbReference>
<accession>A0A8J3JWK0</accession>
<reference evidence="5 6" key="1">
    <citation type="submission" date="2021-01" db="EMBL/GenBank/DDBJ databases">
        <title>Whole genome shotgun sequence of Catellatospora bangladeshensis NBRC 107357.</title>
        <authorList>
            <person name="Komaki H."/>
            <person name="Tamura T."/>
        </authorList>
    </citation>
    <scope>NUCLEOTIDE SEQUENCE [LARGE SCALE GENOMIC DNA]</scope>
    <source>
        <strain evidence="5 6">NBRC 107357</strain>
    </source>
</reference>
<comment type="subcellular location">
    <subcellularLocation>
        <location evidence="1">Cytoplasm</location>
    </subcellularLocation>
</comment>
<feature type="compositionally biased region" description="Basic and acidic residues" evidence="3">
    <location>
        <begin position="271"/>
        <end position="281"/>
    </location>
</feature>
<feature type="compositionally biased region" description="Acidic residues" evidence="3">
    <location>
        <begin position="282"/>
        <end position="299"/>
    </location>
</feature>
<feature type="domain" description="Outer membrane channel protein CpnT-like N-terminal" evidence="4">
    <location>
        <begin position="72"/>
        <end position="187"/>
    </location>
</feature>
<dbReference type="Proteomes" id="UP000601223">
    <property type="component" value="Unassembled WGS sequence"/>
</dbReference>
<evidence type="ECO:0000256" key="2">
    <source>
        <dbReference type="ARBA" id="ARBA00022490"/>
    </source>
</evidence>
<dbReference type="AlphaFoldDB" id="A0A8J3JWK0"/>
<evidence type="ECO:0000256" key="3">
    <source>
        <dbReference type="SAM" id="MobiDB-lite"/>
    </source>
</evidence>
<evidence type="ECO:0000313" key="5">
    <source>
        <dbReference type="EMBL" id="GIF84399.1"/>
    </source>
</evidence>
<keyword evidence="2" id="KW-0963">Cytoplasm</keyword>
<comment type="caution">
    <text evidence="5">The sequence shown here is derived from an EMBL/GenBank/DDBJ whole genome shotgun (WGS) entry which is preliminary data.</text>
</comment>
<evidence type="ECO:0000256" key="1">
    <source>
        <dbReference type="ARBA" id="ARBA00004496"/>
    </source>
</evidence>
<proteinExistence type="predicted"/>